<accession>A0A8S4SAY2</accession>
<dbReference type="Proteomes" id="UP000838756">
    <property type="component" value="Unassembled WGS sequence"/>
</dbReference>
<evidence type="ECO:0000313" key="2">
    <source>
        <dbReference type="Proteomes" id="UP000838756"/>
    </source>
</evidence>
<keyword evidence="2" id="KW-1185">Reference proteome</keyword>
<comment type="caution">
    <text evidence="1">The sequence shown here is derived from an EMBL/GenBank/DDBJ whole genome shotgun (WGS) entry which is preliminary data.</text>
</comment>
<reference evidence="1" key="1">
    <citation type="submission" date="2022-03" db="EMBL/GenBank/DDBJ databases">
        <authorList>
            <person name="Lindestad O."/>
        </authorList>
    </citation>
    <scope>NUCLEOTIDE SEQUENCE</scope>
</reference>
<dbReference type="OrthoDB" id="407509at2759"/>
<evidence type="ECO:0000313" key="1">
    <source>
        <dbReference type="EMBL" id="CAH2265185.1"/>
    </source>
</evidence>
<proteinExistence type="predicted"/>
<sequence length="100" mass="11845">MLRVTQRAMVKAIRRRTRVTDLARCRLLGIFYVLLVAQLKWQWAERIAKRTERRRTNDIKHIAGSRWIQATQNRGIRNRYKIPMSSSGCLSVDMMMNIRG</sequence>
<dbReference type="EMBL" id="CAKXAJ010026274">
    <property type="protein sequence ID" value="CAH2265185.1"/>
    <property type="molecule type" value="Genomic_DNA"/>
</dbReference>
<dbReference type="AlphaFoldDB" id="A0A8S4SAY2"/>
<organism evidence="1 2">
    <name type="scientific">Pararge aegeria aegeria</name>
    <dbReference type="NCBI Taxonomy" id="348720"/>
    <lineage>
        <taxon>Eukaryota</taxon>
        <taxon>Metazoa</taxon>
        <taxon>Ecdysozoa</taxon>
        <taxon>Arthropoda</taxon>
        <taxon>Hexapoda</taxon>
        <taxon>Insecta</taxon>
        <taxon>Pterygota</taxon>
        <taxon>Neoptera</taxon>
        <taxon>Endopterygota</taxon>
        <taxon>Lepidoptera</taxon>
        <taxon>Glossata</taxon>
        <taxon>Ditrysia</taxon>
        <taxon>Papilionoidea</taxon>
        <taxon>Nymphalidae</taxon>
        <taxon>Satyrinae</taxon>
        <taxon>Satyrini</taxon>
        <taxon>Parargina</taxon>
        <taxon>Pararge</taxon>
    </lineage>
</organism>
<gene>
    <name evidence="1" type="primary">jg16841</name>
    <name evidence="1" type="ORF">PAEG_LOCUS24841</name>
</gene>
<name>A0A8S4SAY2_9NEOP</name>
<protein>
    <submittedName>
        <fullName evidence="1">Jg16841 protein</fullName>
    </submittedName>
</protein>